<proteinExistence type="predicted"/>
<keyword evidence="1" id="KW-1133">Transmembrane helix</keyword>
<dbReference type="Proteomes" id="UP000075324">
    <property type="component" value="Unassembled WGS sequence"/>
</dbReference>
<comment type="caution">
    <text evidence="2">The sequence shown here is derived from an EMBL/GenBank/DDBJ whole genome shotgun (WGS) entry which is preliminary data.</text>
</comment>
<accession>A0A150MAK6</accession>
<evidence type="ECO:0000313" key="3">
    <source>
        <dbReference type="Proteomes" id="UP000075324"/>
    </source>
</evidence>
<dbReference type="AlphaFoldDB" id="A0A150MAK6"/>
<protein>
    <submittedName>
        <fullName evidence="2">Uncharacterized protein</fullName>
    </submittedName>
</protein>
<organism evidence="2 3">
    <name type="scientific">Parageobacillus toebii</name>
    <dbReference type="NCBI Taxonomy" id="153151"/>
    <lineage>
        <taxon>Bacteria</taxon>
        <taxon>Bacillati</taxon>
        <taxon>Bacillota</taxon>
        <taxon>Bacilli</taxon>
        <taxon>Bacillales</taxon>
        <taxon>Anoxybacillaceae</taxon>
        <taxon>Parageobacillus</taxon>
    </lineage>
</organism>
<dbReference type="EMBL" id="LQYW01000188">
    <property type="protein sequence ID" value="KYD21574.1"/>
    <property type="molecule type" value="Genomic_DNA"/>
</dbReference>
<sequence length="44" mass="5092">MLSESIIDDGDGFIIVAFVFFIVRKQQPLSRQQIKTAFRRDFSA</sequence>
<dbReference type="PATRIC" id="fig|153151.4.peg.2437"/>
<gene>
    <name evidence="2" type="ORF">B4110_0417</name>
</gene>
<feature type="transmembrane region" description="Helical" evidence="1">
    <location>
        <begin position="6"/>
        <end position="23"/>
    </location>
</feature>
<keyword evidence="1" id="KW-0812">Transmembrane</keyword>
<keyword evidence="1" id="KW-0472">Membrane</keyword>
<evidence type="ECO:0000313" key="2">
    <source>
        <dbReference type="EMBL" id="KYD21574.1"/>
    </source>
</evidence>
<reference evidence="2 3" key="1">
    <citation type="submission" date="2016-01" db="EMBL/GenBank/DDBJ databases">
        <title>Draft Genome Sequences of Seven Thermophilic Sporeformers Isolated from Foods.</title>
        <authorList>
            <person name="Berendsen E.M."/>
            <person name="Wells-Bennik M.H."/>
            <person name="Krawcyk A.O."/>
            <person name="De Jong A."/>
            <person name="Holsappel S."/>
            <person name="Eijlander R.T."/>
            <person name="Kuipers O.P."/>
        </authorList>
    </citation>
    <scope>NUCLEOTIDE SEQUENCE [LARGE SCALE GENOMIC DNA]</scope>
    <source>
        <strain evidence="2 3">B4110</strain>
    </source>
</reference>
<name>A0A150MAK6_9BACL</name>
<evidence type="ECO:0000256" key="1">
    <source>
        <dbReference type="SAM" id="Phobius"/>
    </source>
</evidence>